<proteinExistence type="predicted"/>
<organism evidence="1 2">
    <name type="scientific">Chryseobacterium candidae</name>
    <dbReference type="NCBI Taxonomy" id="1978493"/>
    <lineage>
        <taxon>Bacteria</taxon>
        <taxon>Pseudomonadati</taxon>
        <taxon>Bacteroidota</taxon>
        <taxon>Flavobacteriia</taxon>
        <taxon>Flavobacteriales</taxon>
        <taxon>Weeksellaceae</taxon>
        <taxon>Chryseobacterium group</taxon>
        <taxon>Chryseobacterium</taxon>
    </lineage>
</organism>
<gene>
    <name evidence="1" type="ORF">EK417_00990</name>
</gene>
<keyword evidence="2" id="KW-1185">Reference proteome</keyword>
<evidence type="ECO:0000313" key="1">
    <source>
        <dbReference type="EMBL" id="THV62986.1"/>
    </source>
</evidence>
<comment type="caution">
    <text evidence="1">The sequence shown here is derived from an EMBL/GenBank/DDBJ whole genome shotgun (WGS) entry which is preliminary data.</text>
</comment>
<evidence type="ECO:0000313" key="2">
    <source>
        <dbReference type="Proteomes" id="UP000306038"/>
    </source>
</evidence>
<dbReference type="EMBL" id="SDLV01000003">
    <property type="protein sequence ID" value="THV62986.1"/>
    <property type="molecule type" value="Genomic_DNA"/>
</dbReference>
<dbReference type="RefSeq" id="WP_110366422.1">
    <property type="nucleotide sequence ID" value="NZ_SDLV01000003.1"/>
</dbReference>
<dbReference type="Proteomes" id="UP000306038">
    <property type="component" value="Unassembled WGS sequence"/>
</dbReference>
<sequence>MSEKQDLLNLTGRIHQLVDYGIVTVDELSQIKSFCNDEISRLNSSEFIERTEIDWNDYKIREQSTNHEIDAGTAMDMTNAFSKSDDIAGVYKEILHISYEVATDLFKNNKKVKIFIGADKYGLVFLYEDENKNEYYILDNKLAKEKIIRDEFDNYKKTYNDGLKKILDALIRRHDPATSNTERFILYDTFYAELVRLKPKYPNLVISFHPAMHISDDLVEVVKDDGTSFKANYNHRLTFIMILGYYEGNKFTPISGLGAYDRNGLCPPGC</sequence>
<protein>
    <submittedName>
        <fullName evidence="1">Uncharacterized protein</fullName>
    </submittedName>
</protein>
<reference evidence="1 2" key="1">
    <citation type="submission" date="2019-01" db="EMBL/GenBank/DDBJ databases">
        <authorList>
            <person name="B I."/>
            <person name="Ch S."/>
            <person name="Ch V.R."/>
        </authorList>
    </citation>
    <scope>NUCLEOTIDE SEQUENCE [LARGE SCALE GENOMIC DNA]</scope>
    <source>
        <strain evidence="1 2">JC507</strain>
    </source>
</reference>
<name>A0ABY2RBU1_9FLAO</name>
<accession>A0ABY2RBU1</accession>